<evidence type="ECO:0000313" key="2">
    <source>
        <dbReference type="Proteomes" id="UP000029227"/>
    </source>
</evidence>
<name>A0A090QR08_9GAMM</name>
<organism evidence="1 2">
    <name type="scientific">Photobacterium aphoticum</name>
    <dbReference type="NCBI Taxonomy" id="754436"/>
    <lineage>
        <taxon>Bacteria</taxon>
        <taxon>Pseudomonadati</taxon>
        <taxon>Pseudomonadota</taxon>
        <taxon>Gammaproteobacteria</taxon>
        <taxon>Vibrionales</taxon>
        <taxon>Vibrionaceae</taxon>
        <taxon>Photobacterium</taxon>
    </lineage>
</organism>
<dbReference type="STRING" id="754436.JCM19237_685"/>
<sequence length="46" mass="4873">MNDEVVIESGIEIGDRIVVQGLVNMRDGVKVNDLMATTPGKSGDKA</sequence>
<proteinExistence type="predicted"/>
<dbReference type="eggNOG" id="COG0845">
    <property type="taxonomic scope" value="Bacteria"/>
</dbReference>
<accession>A0A090QR08</accession>
<dbReference type="EMBL" id="BBMN01000007">
    <property type="protein sequence ID" value="GAL05595.1"/>
    <property type="molecule type" value="Genomic_DNA"/>
</dbReference>
<dbReference type="Gene3D" id="2.40.420.20">
    <property type="match status" value="1"/>
</dbReference>
<gene>
    <name evidence="1" type="ORF">JCM19237_685</name>
</gene>
<reference evidence="1 2" key="1">
    <citation type="journal article" date="2014" name="Genome Announc.">
        <title>Draft Genome Sequences of Two Vibrionaceae Species, Vibrio ponticus C121 and Photobacterium aphoticum C119, Isolated as Coral Reef Microbiota.</title>
        <authorList>
            <person name="Al-saari N."/>
            <person name="Meirelles P.M."/>
            <person name="Mino S."/>
            <person name="Suda W."/>
            <person name="Oshima K."/>
            <person name="Hattori M."/>
            <person name="Ohkuma M."/>
            <person name="Thompson F.L."/>
            <person name="Gomez-Gil B."/>
            <person name="Sawabe T."/>
            <person name="Sawabe T."/>
        </authorList>
    </citation>
    <scope>NUCLEOTIDE SEQUENCE [LARGE SCALE GENOMIC DNA]</scope>
    <source>
        <strain evidence="1 2">JCM 19237</strain>
    </source>
</reference>
<comment type="caution">
    <text evidence="1">The sequence shown here is derived from an EMBL/GenBank/DDBJ whole genome shotgun (WGS) entry which is preliminary data.</text>
</comment>
<dbReference type="AlphaFoldDB" id="A0A090QR08"/>
<protein>
    <submittedName>
        <fullName evidence="1">Membrane fusion protein of RND family multidrug efflux pump</fullName>
    </submittedName>
</protein>
<evidence type="ECO:0000313" key="1">
    <source>
        <dbReference type="EMBL" id="GAL05595.1"/>
    </source>
</evidence>
<dbReference type="Proteomes" id="UP000029227">
    <property type="component" value="Unassembled WGS sequence"/>
</dbReference>